<name>A0A1S1H8N5_9SPHN</name>
<keyword evidence="3" id="KW-1185">Reference proteome</keyword>
<reference evidence="2 3" key="1">
    <citation type="submission" date="2016-09" db="EMBL/GenBank/DDBJ databases">
        <title>Metabolic pathway, cell adaptation mechanisms and a novel monoxygenase revealed through proteogenomic-transcription analysis of a Sphingomonas haloaromaticamans strain degrading the fungicide ortho-phenylphenol.</title>
        <authorList>
            <person name="Perruchon C."/>
            <person name="Papadopoulou E.S."/>
            <person name="Rousidou C."/>
            <person name="Vasileiadis S."/>
            <person name="Tanou G."/>
            <person name="Amoutzias G."/>
            <person name="Molassiotis A."/>
            <person name="Karpouzas D.G."/>
        </authorList>
    </citation>
    <scope>NUCLEOTIDE SEQUENCE [LARGE SCALE GENOMIC DNA]</scope>
    <source>
        <strain evidence="2 3">P3</strain>
    </source>
</reference>
<gene>
    <name evidence="2" type="ORF">BHE75_00439</name>
</gene>
<proteinExistence type="predicted"/>
<keyword evidence="1" id="KW-1133">Transmembrane helix</keyword>
<feature type="transmembrane region" description="Helical" evidence="1">
    <location>
        <begin position="133"/>
        <end position="152"/>
    </location>
</feature>
<organism evidence="2 3">
    <name type="scientific">Edaphosphingomonas haloaromaticamans</name>
    <dbReference type="NCBI Taxonomy" id="653954"/>
    <lineage>
        <taxon>Bacteria</taxon>
        <taxon>Pseudomonadati</taxon>
        <taxon>Pseudomonadota</taxon>
        <taxon>Alphaproteobacteria</taxon>
        <taxon>Sphingomonadales</taxon>
        <taxon>Rhizorhabdaceae</taxon>
        <taxon>Edaphosphingomonas</taxon>
    </lineage>
</organism>
<feature type="transmembrane region" description="Helical" evidence="1">
    <location>
        <begin position="173"/>
        <end position="195"/>
    </location>
</feature>
<feature type="transmembrane region" description="Helical" evidence="1">
    <location>
        <begin position="215"/>
        <end position="234"/>
    </location>
</feature>
<evidence type="ECO:0000256" key="1">
    <source>
        <dbReference type="SAM" id="Phobius"/>
    </source>
</evidence>
<evidence type="ECO:0000313" key="3">
    <source>
        <dbReference type="Proteomes" id="UP000179467"/>
    </source>
</evidence>
<accession>A0A1S1H8N5</accession>
<feature type="transmembrane region" description="Helical" evidence="1">
    <location>
        <begin position="52"/>
        <end position="73"/>
    </location>
</feature>
<keyword evidence="1" id="KW-0812">Transmembrane</keyword>
<evidence type="ECO:0000313" key="2">
    <source>
        <dbReference type="EMBL" id="OHT18468.1"/>
    </source>
</evidence>
<feature type="transmembrane region" description="Helical" evidence="1">
    <location>
        <begin position="93"/>
        <end position="113"/>
    </location>
</feature>
<sequence length="243" mass="25538">MIEPDVAGVRRAVIAHLKPPHMTADIWLIALAITTGTNLIDFATKPQPGEMSGAFIAAAAIRVIAVFWLAYAVIRRIAGVRRPFAPGAPLARYLGVTILLAIGFGLFSALGTIATGKDAAIADIWLAHMITTAIWYAFTIAILAWQAALAIGDAGFPLRHIFARQQGRLVPLWLAYAALVLPFAAVHFALTLVAVKIALPARALAALSLVDGAVSAVQLAIGCALGVVAWKIALPLREGAASR</sequence>
<dbReference type="EMBL" id="MIPT01000001">
    <property type="protein sequence ID" value="OHT18468.1"/>
    <property type="molecule type" value="Genomic_DNA"/>
</dbReference>
<comment type="caution">
    <text evidence="2">The sequence shown here is derived from an EMBL/GenBank/DDBJ whole genome shotgun (WGS) entry which is preliminary data.</text>
</comment>
<protein>
    <submittedName>
        <fullName evidence="2">Uncharacterized protein</fullName>
    </submittedName>
</protein>
<dbReference type="AlphaFoldDB" id="A0A1S1H8N5"/>
<dbReference type="Proteomes" id="UP000179467">
    <property type="component" value="Unassembled WGS sequence"/>
</dbReference>
<keyword evidence="1" id="KW-0472">Membrane</keyword>